<proteinExistence type="predicted"/>
<dbReference type="KEGG" id="gaz:Pan241w_37570"/>
<dbReference type="InterPro" id="IPR018247">
    <property type="entry name" value="EF_Hand_1_Ca_BS"/>
</dbReference>
<keyword evidence="2" id="KW-1185">Reference proteome</keyword>
<evidence type="ECO:0008006" key="3">
    <source>
        <dbReference type="Google" id="ProtNLM"/>
    </source>
</evidence>
<dbReference type="PROSITE" id="PS00018">
    <property type="entry name" value="EF_HAND_1"/>
    <property type="match status" value="1"/>
</dbReference>
<dbReference type="OrthoDB" id="3078196at2"/>
<organism evidence="1 2">
    <name type="scientific">Gimesia alba</name>
    <dbReference type="NCBI Taxonomy" id="2527973"/>
    <lineage>
        <taxon>Bacteria</taxon>
        <taxon>Pseudomonadati</taxon>
        <taxon>Planctomycetota</taxon>
        <taxon>Planctomycetia</taxon>
        <taxon>Planctomycetales</taxon>
        <taxon>Planctomycetaceae</taxon>
        <taxon>Gimesia</taxon>
    </lineage>
</organism>
<accession>A0A517RIE2</accession>
<dbReference type="EMBL" id="CP036269">
    <property type="protein sequence ID" value="QDT43655.1"/>
    <property type="molecule type" value="Genomic_DNA"/>
</dbReference>
<sequence>MNVMLLPLFFFCGMGTDEPKIVFDNRPQSGVPREARDQDRTGSLTREELKALYATLTAQETTDRWPIKFHNAVSTIKTVRIRYFNKETWKTEEEAREYVRGLLANKSSDVYSFQIWSQGVGVPEIDCLVDFTDEYRKELIDKRKPISTGRLLIWNSEACFRDATGRWWFVTIYDHFHRAHPKGDRTLAKPKKTE</sequence>
<dbReference type="RefSeq" id="WP_145218500.1">
    <property type="nucleotide sequence ID" value="NZ_CP036269.1"/>
</dbReference>
<evidence type="ECO:0000313" key="2">
    <source>
        <dbReference type="Proteomes" id="UP000317171"/>
    </source>
</evidence>
<protein>
    <recommendedName>
        <fullName evidence="3">EF-hand domain-containing protein</fullName>
    </recommendedName>
</protein>
<reference evidence="1 2" key="1">
    <citation type="submission" date="2019-02" db="EMBL/GenBank/DDBJ databases">
        <title>Deep-cultivation of Planctomycetes and their phenomic and genomic characterization uncovers novel biology.</title>
        <authorList>
            <person name="Wiegand S."/>
            <person name="Jogler M."/>
            <person name="Boedeker C."/>
            <person name="Pinto D."/>
            <person name="Vollmers J."/>
            <person name="Rivas-Marin E."/>
            <person name="Kohn T."/>
            <person name="Peeters S.H."/>
            <person name="Heuer A."/>
            <person name="Rast P."/>
            <person name="Oberbeckmann S."/>
            <person name="Bunk B."/>
            <person name="Jeske O."/>
            <person name="Meyerdierks A."/>
            <person name="Storesund J.E."/>
            <person name="Kallscheuer N."/>
            <person name="Luecker S."/>
            <person name="Lage O.M."/>
            <person name="Pohl T."/>
            <person name="Merkel B.J."/>
            <person name="Hornburger P."/>
            <person name="Mueller R.-W."/>
            <person name="Bruemmer F."/>
            <person name="Labrenz M."/>
            <person name="Spormann A.M."/>
            <person name="Op den Camp H."/>
            <person name="Overmann J."/>
            <person name="Amann R."/>
            <person name="Jetten M.S.M."/>
            <person name="Mascher T."/>
            <person name="Medema M.H."/>
            <person name="Devos D.P."/>
            <person name="Kaster A.-K."/>
            <person name="Ovreas L."/>
            <person name="Rohde M."/>
            <person name="Galperin M.Y."/>
            <person name="Jogler C."/>
        </authorList>
    </citation>
    <scope>NUCLEOTIDE SEQUENCE [LARGE SCALE GENOMIC DNA]</scope>
    <source>
        <strain evidence="1 2">Pan241w</strain>
    </source>
</reference>
<gene>
    <name evidence="1" type="ORF">Pan241w_37570</name>
</gene>
<dbReference type="Proteomes" id="UP000317171">
    <property type="component" value="Chromosome"/>
</dbReference>
<evidence type="ECO:0000313" key="1">
    <source>
        <dbReference type="EMBL" id="QDT43655.1"/>
    </source>
</evidence>
<dbReference type="AlphaFoldDB" id="A0A517RIE2"/>
<name>A0A517RIE2_9PLAN</name>